<feature type="transmembrane region" description="Helical" evidence="1">
    <location>
        <begin position="12"/>
        <end position="31"/>
    </location>
</feature>
<accession>A0A6S6S484</accession>
<proteinExistence type="predicted"/>
<organism evidence="2">
    <name type="scientific">uncultured Aureispira sp</name>
    <dbReference type="NCBI Taxonomy" id="1331704"/>
    <lineage>
        <taxon>Bacteria</taxon>
        <taxon>Pseudomonadati</taxon>
        <taxon>Bacteroidota</taxon>
        <taxon>Saprospiria</taxon>
        <taxon>Saprospirales</taxon>
        <taxon>Saprospiraceae</taxon>
        <taxon>Aureispira</taxon>
        <taxon>environmental samples</taxon>
    </lineage>
</organism>
<evidence type="ECO:0000313" key="2">
    <source>
        <dbReference type="EMBL" id="CAA6799134.1"/>
    </source>
</evidence>
<protein>
    <submittedName>
        <fullName evidence="2">Uncharacterized protein</fullName>
    </submittedName>
</protein>
<reference evidence="2" key="1">
    <citation type="submission" date="2020-01" db="EMBL/GenBank/DDBJ databases">
        <authorList>
            <person name="Meier V. D."/>
            <person name="Meier V D."/>
        </authorList>
    </citation>
    <scope>NUCLEOTIDE SEQUENCE</scope>
    <source>
        <strain evidence="2">HLG_WM_MAG_10</strain>
    </source>
</reference>
<gene>
    <name evidence="2" type="ORF">HELGO_WM28779</name>
</gene>
<name>A0A6S6S484_9BACT</name>
<keyword evidence="1" id="KW-1133">Transmembrane helix</keyword>
<dbReference type="AlphaFoldDB" id="A0A6S6S484"/>
<keyword evidence="1" id="KW-0812">Transmembrane</keyword>
<evidence type="ECO:0000256" key="1">
    <source>
        <dbReference type="SAM" id="Phobius"/>
    </source>
</evidence>
<dbReference type="EMBL" id="CACVAQ010000021">
    <property type="protein sequence ID" value="CAA6799134.1"/>
    <property type="molecule type" value="Genomic_DNA"/>
</dbReference>
<keyword evidence="1" id="KW-0472">Membrane</keyword>
<sequence>MLKKIGKGLLKALGIILLLLLVAFVVLYFVYNEPLPEGKQGEEAEALAQKMLTAVNADAWERTNYVEWTFVGVHEYVWDKKRHLVAVRWNDNKVLLNPTTMKGKIYKAGKEQAHDQEMLETAYAYFINDAFWMNGFAQIRNGSPELRAVDLEDGTQGLLVTYLTGGVTPGDSYLWLLDDTGLPKAWKMWVGIIPIGGLEVSWANWETFSTGAKVATSHDAGIADIALTKVKAYQTYQEGGYDEDIFAPILE</sequence>